<dbReference type="InterPro" id="IPR003018">
    <property type="entry name" value="GAF"/>
</dbReference>
<evidence type="ECO:0000313" key="5">
    <source>
        <dbReference type="Proteomes" id="UP000503640"/>
    </source>
</evidence>
<proteinExistence type="predicted"/>
<reference evidence="5" key="1">
    <citation type="journal article" date="2020" name="Appl. Environ. Microbiol.">
        <title>Diazotrophic Anaeromyxobacter Isolates from Soils.</title>
        <authorList>
            <person name="Masuda Y."/>
            <person name="Yamanaka H."/>
            <person name="Xu Z.X."/>
            <person name="Shiratori Y."/>
            <person name="Aono T."/>
            <person name="Amachi S."/>
            <person name="Senoo K."/>
            <person name="Itoh H."/>
        </authorList>
    </citation>
    <scope>NUCLEOTIDE SEQUENCE [LARGE SCALE GENOMIC DNA]</scope>
    <source>
        <strain evidence="5">R267</strain>
    </source>
</reference>
<feature type="domain" description="GAF" evidence="3">
    <location>
        <begin position="264"/>
        <end position="415"/>
    </location>
</feature>
<evidence type="ECO:0000256" key="1">
    <source>
        <dbReference type="ARBA" id="ARBA00022801"/>
    </source>
</evidence>
<dbReference type="InterPro" id="IPR052016">
    <property type="entry name" value="Bact_Sigma-Reg"/>
</dbReference>
<organism evidence="4 5">
    <name type="scientific">Anaeromyxobacter diazotrophicus</name>
    <dbReference type="NCBI Taxonomy" id="2590199"/>
    <lineage>
        <taxon>Bacteria</taxon>
        <taxon>Pseudomonadati</taxon>
        <taxon>Myxococcota</taxon>
        <taxon>Myxococcia</taxon>
        <taxon>Myxococcales</taxon>
        <taxon>Cystobacterineae</taxon>
        <taxon>Anaeromyxobacteraceae</taxon>
        <taxon>Anaeromyxobacter</taxon>
    </lineage>
</organism>
<sequence length="415" mass="44468">MPAPTPPPPGTPPESSALPTLDDDVPADVPSVPLSQAERAARALADGRREVEPFEIQLLTDALDYRATLRTVAAAFVPRFADWGFIHLVDEAGIPRRVKVAHADPAKADLAAKFRSVAPGPGWATLTAQSIRDGAPRLVRDVSEEVLRWAAHDERHLAALQALAPHSMLVLPLQARDRIIGGVTLMRAAQPARFAEDDLVAAQKLTVPAALALDNARSIAAERFARDRAAESADVERHARIEAERALVGLKRLQALVISLSAPLLPEAVGRLVFDNGLAALGAKTGTLALAVGDGEEELSIAYAYGWPKELLEQWRTFRVDAHSLVAEAYRTRAPLWIESFEALSQVYPSVVELPRARGEQAWAAVPLLADGRAVGALGLGFGQARRLDDSERELVLALAAMAAQAVARAAARGR</sequence>
<comment type="caution">
    <text evidence="4">The sequence shown here is derived from an EMBL/GenBank/DDBJ whole genome shotgun (WGS) entry which is preliminary data.</text>
</comment>
<dbReference type="EMBL" id="BJTG01000013">
    <property type="protein sequence ID" value="GEJ59326.1"/>
    <property type="molecule type" value="Genomic_DNA"/>
</dbReference>
<dbReference type="PANTHER" id="PTHR43156:SF2">
    <property type="entry name" value="STAGE II SPORULATION PROTEIN E"/>
    <property type="match status" value="1"/>
</dbReference>
<dbReference type="PANTHER" id="PTHR43156">
    <property type="entry name" value="STAGE II SPORULATION PROTEIN E-RELATED"/>
    <property type="match status" value="1"/>
</dbReference>
<dbReference type="AlphaFoldDB" id="A0A7I9VS96"/>
<protein>
    <recommendedName>
        <fullName evidence="3">GAF domain-containing protein</fullName>
    </recommendedName>
</protein>
<gene>
    <name evidence="4" type="ORF">AMYX_40670</name>
</gene>
<evidence type="ECO:0000259" key="3">
    <source>
        <dbReference type="SMART" id="SM00065"/>
    </source>
</evidence>
<feature type="compositionally biased region" description="Pro residues" evidence="2">
    <location>
        <begin position="1"/>
        <end position="12"/>
    </location>
</feature>
<evidence type="ECO:0000313" key="4">
    <source>
        <dbReference type="EMBL" id="GEJ59326.1"/>
    </source>
</evidence>
<feature type="domain" description="GAF" evidence="3">
    <location>
        <begin position="64"/>
        <end position="223"/>
    </location>
</feature>
<name>A0A7I9VS96_9BACT</name>
<dbReference type="InterPro" id="IPR029016">
    <property type="entry name" value="GAF-like_dom_sf"/>
</dbReference>
<evidence type="ECO:0000256" key="2">
    <source>
        <dbReference type="SAM" id="MobiDB-lite"/>
    </source>
</evidence>
<keyword evidence="5" id="KW-1185">Reference proteome</keyword>
<dbReference type="SUPFAM" id="SSF55781">
    <property type="entry name" value="GAF domain-like"/>
    <property type="match status" value="2"/>
</dbReference>
<dbReference type="Pfam" id="PF13185">
    <property type="entry name" value="GAF_2"/>
    <property type="match status" value="2"/>
</dbReference>
<feature type="region of interest" description="Disordered" evidence="2">
    <location>
        <begin position="1"/>
        <end position="30"/>
    </location>
</feature>
<dbReference type="GO" id="GO:0016791">
    <property type="term" value="F:phosphatase activity"/>
    <property type="evidence" value="ECO:0007669"/>
    <property type="project" value="TreeGrafter"/>
</dbReference>
<dbReference type="Gene3D" id="3.30.450.40">
    <property type="match status" value="2"/>
</dbReference>
<accession>A0A7I9VS96</accession>
<keyword evidence="1" id="KW-0378">Hydrolase</keyword>
<dbReference type="SMART" id="SM00065">
    <property type="entry name" value="GAF"/>
    <property type="match status" value="2"/>
</dbReference>
<dbReference type="RefSeq" id="WP_176068714.1">
    <property type="nucleotide sequence ID" value="NZ_BJTG01000013.1"/>
</dbReference>
<dbReference type="Proteomes" id="UP000503640">
    <property type="component" value="Unassembled WGS sequence"/>
</dbReference>